<dbReference type="OrthoDB" id="4367319at2"/>
<dbReference type="Pfam" id="PF00239">
    <property type="entry name" value="Resolvase"/>
    <property type="match status" value="1"/>
</dbReference>
<dbReference type="InterPro" id="IPR036162">
    <property type="entry name" value="Resolvase-like_N_sf"/>
</dbReference>
<dbReference type="PROSITE" id="PS51737">
    <property type="entry name" value="RECOMBINASE_DNA_BIND"/>
    <property type="match status" value="1"/>
</dbReference>
<evidence type="ECO:0000256" key="1">
    <source>
        <dbReference type="ARBA" id="ARBA00023125"/>
    </source>
</evidence>
<evidence type="ECO:0000313" key="5">
    <source>
        <dbReference type="Proteomes" id="UP000242320"/>
    </source>
</evidence>
<dbReference type="InterPro" id="IPR011109">
    <property type="entry name" value="DNA_bind_recombinase_dom"/>
</dbReference>
<name>A0A1X2KYF9_9MYCO</name>
<proteinExistence type="predicted"/>
<accession>A0A1X2KYF9</accession>
<dbReference type="SMART" id="SM00857">
    <property type="entry name" value="Resolvase"/>
    <property type="match status" value="1"/>
</dbReference>
<dbReference type="Gene3D" id="3.90.1750.20">
    <property type="entry name" value="Putative Large Serine Recombinase, Chain B, Domain 2"/>
    <property type="match status" value="1"/>
</dbReference>
<feature type="domain" description="Recombinase" evidence="3">
    <location>
        <begin position="160"/>
        <end position="288"/>
    </location>
</feature>
<protein>
    <submittedName>
        <fullName evidence="4">Recombinase family protein</fullName>
    </submittedName>
</protein>
<dbReference type="InterPro" id="IPR025827">
    <property type="entry name" value="Zn_ribbon_recom_dom"/>
</dbReference>
<organism evidence="4 5">
    <name type="scientific">Mycolicibacterium vulneris</name>
    <dbReference type="NCBI Taxonomy" id="547163"/>
    <lineage>
        <taxon>Bacteria</taxon>
        <taxon>Bacillati</taxon>
        <taxon>Actinomycetota</taxon>
        <taxon>Actinomycetes</taxon>
        <taxon>Mycobacteriales</taxon>
        <taxon>Mycobacteriaceae</taxon>
        <taxon>Mycolicibacterium</taxon>
    </lineage>
</organism>
<keyword evidence="5" id="KW-1185">Reference proteome</keyword>
<dbReference type="GO" id="GO:0000150">
    <property type="term" value="F:DNA strand exchange activity"/>
    <property type="evidence" value="ECO:0007669"/>
    <property type="project" value="InterPro"/>
</dbReference>
<dbReference type="InterPro" id="IPR038109">
    <property type="entry name" value="DNA_bind_recomb_sf"/>
</dbReference>
<dbReference type="PANTHER" id="PTHR30461:SF2">
    <property type="entry name" value="SERINE RECOMBINASE PINE-RELATED"/>
    <property type="match status" value="1"/>
</dbReference>
<evidence type="ECO:0000313" key="4">
    <source>
        <dbReference type="EMBL" id="OSC26735.1"/>
    </source>
</evidence>
<dbReference type="CDD" id="cd00338">
    <property type="entry name" value="Ser_Recombinase"/>
    <property type="match status" value="1"/>
</dbReference>
<dbReference type="Gene3D" id="3.40.50.1390">
    <property type="entry name" value="Resolvase, N-terminal catalytic domain"/>
    <property type="match status" value="1"/>
</dbReference>
<evidence type="ECO:0000259" key="3">
    <source>
        <dbReference type="PROSITE" id="PS51737"/>
    </source>
</evidence>
<reference evidence="4 5" key="1">
    <citation type="submission" date="2017-04" db="EMBL/GenBank/DDBJ databases">
        <title>The new phylogeny of genus Mycobacterium.</title>
        <authorList>
            <person name="Tortoli E."/>
            <person name="Trovato A."/>
            <person name="Cirillo D.M."/>
        </authorList>
    </citation>
    <scope>NUCLEOTIDE SEQUENCE [LARGE SCALE GENOMIC DNA]</scope>
    <source>
        <strain evidence="4 5">DSM 45247</strain>
    </source>
</reference>
<dbReference type="RefSeq" id="WP_085290797.1">
    <property type="nucleotide sequence ID" value="NZ_NCXM01000015.1"/>
</dbReference>
<keyword evidence="1" id="KW-0238">DNA-binding</keyword>
<dbReference type="InterPro" id="IPR006119">
    <property type="entry name" value="Resolv_N"/>
</dbReference>
<dbReference type="Pfam" id="PF13408">
    <property type="entry name" value="Zn_ribbon_recom"/>
    <property type="match status" value="1"/>
</dbReference>
<dbReference type="EMBL" id="NCXM01000015">
    <property type="protein sequence ID" value="OSC26735.1"/>
    <property type="molecule type" value="Genomic_DNA"/>
</dbReference>
<dbReference type="Proteomes" id="UP000242320">
    <property type="component" value="Unassembled WGS sequence"/>
</dbReference>
<dbReference type="AlphaFoldDB" id="A0A1X2KYF9"/>
<sequence>MPQRALIVIRLSRVTDATTSPKRQLETCRDLCRRREYEVVGIAEDLDVSAGKTSPFDRSQLGDWIKNRPHEFDVLVFFRADRIVRRLFDLADLIRWAREYSVTLVSATESHFDLSTEWGDIIALLVAKVAEMELAAIRERNASAARFNIRAGKYRGGVPPWGYLPDNATGEWRLVQDPEQVRVIHEVVERVLSGEPLRSVAHDLTARKILTPRDRFAQHQGREVKNYEWHSVGLKRSLTSETLLGYAVSGGKPVRADDGSPVIRADPILTREVFDRLAVELTERENRKEPTKRSTGLLLKVIHCGVCGRPAYRLKGGPGRSPRYRCASAQYKEPCGNASIPMEYADQCVERILLGMLGKSERLERVWESGSDHSADLAEIDARLVDLTGLIGSEDFRQGTPQRIALNQQISQLAARQAELSSLAVKPAGWTWEPTGELFGSWWARQGITERNVWLRSMNIRLEFRQGDFSLDLGDLFALTEHLKASGPVAEWQQLLTAMRDNDIAGIEIDGDDIQLTPKGA</sequence>
<gene>
    <name evidence="4" type="ORF">B8W69_16170</name>
</gene>
<dbReference type="InterPro" id="IPR050639">
    <property type="entry name" value="SSR_resolvase"/>
</dbReference>
<evidence type="ECO:0000256" key="2">
    <source>
        <dbReference type="ARBA" id="ARBA00023172"/>
    </source>
</evidence>
<dbReference type="SUPFAM" id="SSF53041">
    <property type="entry name" value="Resolvase-like"/>
    <property type="match status" value="1"/>
</dbReference>
<keyword evidence="2" id="KW-0233">DNA recombination</keyword>
<dbReference type="PANTHER" id="PTHR30461">
    <property type="entry name" value="DNA-INVERTASE FROM LAMBDOID PROPHAGE"/>
    <property type="match status" value="1"/>
</dbReference>
<comment type="caution">
    <text evidence="4">The sequence shown here is derived from an EMBL/GenBank/DDBJ whole genome shotgun (WGS) entry which is preliminary data.</text>
</comment>
<dbReference type="GO" id="GO:0003677">
    <property type="term" value="F:DNA binding"/>
    <property type="evidence" value="ECO:0007669"/>
    <property type="project" value="UniProtKB-KW"/>
</dbReference>
<dbReference type="Pfam" id="PF07508">
    <property type="entry name" value="Recombinase"/>
    <property type="match status" value="1"/>
</dbReference>